<keyword evidence="11 18" id="KW-0573">Peptidoglycan synthesis</keyword>
<dbReference type="SUPFAM" id="SSF51161">
    <property type="entry name" value="Trimeric LpxA-like enzymes"/>
    <property type="match status" value="1"/>
</dbReference>
<dbReference type="GO" id="GO:0016020">
    <property type="term" value="C:membrane"/>
    <property type="evidence" value="ECO:0007669"/>
    <property type="project" value="GOC"/>
</dbReference>
<gene>
    <name evidence="18 20" type="primary">glmU</name>
    <name evidence="20" type="ORF">EG244_18210</name>
</gene>
<comment type="similarity">
    <text evidence="2 18">In the C-terminal section; belongs to the transferase hexapeptide repeat family.</text>
</comment>
<evidence type="ECO:0000256" key="7">
    <source>
        <dbReference type="ARBA" id="ARBA00022723"/>
    </source>
</evidence>
<evidence type="ECO:0000313" key="21">
    <source>
        <dbReference type="Proteomes" id="UP000282125"/>
    </source>
</evidence>
<dbReference type="GO" id="GO:0009245">
    <property type="term" value="P:lipid A biosynthetic process"/>
    <property type="evidence" value="ECO:0007669"/>
    <property type="project" value="UniProtKB-UniRule"/>
</dbReference>
<evidence type="ECO:0000256" key="17">
    <source>
        <dbReference type="ARBA" id="ARBA00049628"/>
    </source>
</evidence>
<comment type="pathway">
    <text evidence="18">Bacterial outer membrane biogenesis; LPS lipid A biosynthesis.</text>
</comment>
<feature type="binding site" evidence="18">
    <location>
        <begin position="368"/>
        <end position="369"/>
    </location>
    <ligand>
        <name>acetyl-CoA</name>
        <dbReference type="ChEBI" id="CHEBI:57288"/>
    </ligand>
</feature>
<evidence type="ECO:0000256" key="13">
    <source>
        <dbReference type="ARBA" id="ARBA00023315"/>
    </source>
</evidence>
<keyword evidence="4 18" id="KW-0963">Cytoplasm</keyword>
<dbReference type="NCBIfam" id="TIGR01173">
    <property type="entry name" value="glmU"/>
    <property type="match status" value="1"/>
</dbReference>
<comment type="subcellular location">
    <subcellularLocation>
        <location evidence="1 18">Cytoplasm</location>
    </subcellularLocation>
</comment>
<dbReference type="GO" id="GO:0019134">
    <property type="term" value="F:glucosamine-1-phosphate N-acetyltransferase activity"/>
    <property type="evidence" value="ECO:0007669"/>
    <property type="project" value="UniProtKB-UniRule"/>
</dbReference>
<dbReference type="SUPFAM" id="SSF53448">
    <property type="entry name" value="Nucleotide-diphospho-sugar transferases"/>
    <property type="match status" value="1"/>
</dbReference>
<keyword evidence="14 18" id="KW-0961">Cell wall biogenesis/degradation</keyword>
<keyword evidence="13 18" id="KW-0012">Acyltransferase</keyword>
<dbReference type="EC" id="2.3.1.157" evidence="18"/>
<evidence type="ECO:0000256" key="6">
    <source>
        <dbReference type="ARBA" id="ARBA00022695"/>
    </source>
</evidence>
<comment type="pathway">
    <text evidence="18">Nucleotide-sugar biosynthesis; UDP-N-acetyl-alpha-D-glucosamine biosynthesis; N-acetyl-alpha-D-glucosamine 1-phosphate from alpha-D-glucosamine 6-phosphate (route II): step 2/2.</text>
</comment>
<feature type="binding site" evidence="18">
    <location>
        <begin position="103"/>
        <end position="105"/>
    </location>
    <ligand>
        <name>UDP-N-acetyl-alpha-D-glucosamine</name>
        <dbReference type="ChEBI" id="CHEBI:57705"/>
    </ligand>
</feature>
<accession>A0A3P3D500</accession>
<sequence>MSLSLILLAAGQGSRMQSDLPKVLHKVAGAPLLHHAMTAGRQLSPGKTVVVTGHGAEQVAASARAFDEEVSVVLQAEQLGTGHAVAQAAEALRGQSGDAIVLYGDTPFIRAETLEAMLEARARHAVVVLGFEAADPGRYGRLILEGETLSKIVEFKDASEAERAVRLCNSGVICADTATLFDLVAAVGNENASGEYYLTDIVGLARARGLSAGVVLCDEAETMGINTRAELAKAEAAFQARARAEALDLGITLTAPETVFFALDTVVGRDAVIGANVVFGPGVTVESGAEIKAFCHLEGCHISRGATVGPFARLRPGAEIGEDGHIGNFVEVKNAILGEGVKVNHLTYIGDADIGDGTNIGAGTVTCNYDGVMKHRTVIGKNAFIGSDTMLVAPVKVGDGAMTGSGSVITEDVPAGAVALGRARQVNKPGLATRLFEKLRAIKAARG</sequence>
<feature type="binding site" evidence="18">
    <location>
        <position position="75"/>
    </location>
    <ligand>
        <name>UDP-N-acetyl-alpha-D-glucosamine</name>
        <dbReference type="ChEBI" id="CHEBI:57705"/>
    </ligand>
</feature>
<dbReference type="GO" id="GO:0006048">
    <property type="term" value="P:UDP-N-acetylglucosamine biosynthetic process"/>
    <property type="evidence" value="ECO:0007669"/>
    <property type="project" value="UniProtKB-UniPathway"/>
</dbReference>
<keyword evidence="6 18" id="KW-0548">Nucleotidyltransferase</keyword>
<evidence type="ECO:0000256" key="4">
    <source>
        <dbReference type="ARBA" id="ARBA00022490"/>
    </source>
</evidence>
<evidence type="ECO:0000256" key="1">
    <source>
        <dbReference type="ARBA" id="ARBA00004496"/>
    </source>
</evidence>
<keyword evidence="8 18" id="KW-0677">Repeat</keyword>
<comment type="caution">
    <text evidence="20">The sequence shown here is derived from an EMBL/GenBank/DDBJ whole genome shotgun (WGS) entry which is preliminary data.</text>
</comment>
<dbReference type="Pfam" id="PF12804">
    <property type="entry name" value="NTP_transf_3"/>
    <property type="match status" value="1"/>
</dbReference>
<feature type="region of interest" description="Linker" evidence="18">
    <location>
        <begin position="229"/>
        <end position="249"/>
    </location>
</feature>
<dbReference type="GO" id="GO:0000287">
    <property type="term" value="F:magnesium ion binding"/>
    <property type="evidence" value="ECO:0007669"/>
    <property type="project" value="UniProtKB-UniRule"/>
</dbReference>
<dbReference type="NCBIfam" id="NF010933">
    <property type="entry name" value="PRK14353.1"/>
    <property type="match status" value="1"/>
</dbReference>
<dbReference type="OrthoDB" id="9775031at2"/>
<dbReference type="EMBL" id="RRAZ01000042">
    <property type="protein sequence ID" value="RRH69459.1"/>
    <property type="molecule type" value="Genomic_DNA"/>
</dbReference>
<dbReference type="Pfam" id="PF00132">
    <property type="entry name" value="Hexapep"/>
    <property type="match status" value="2"/>
</dbReference>
<comment type="catalytic activity">
    <reaction evidence="16 18">
        <text>N-acetyl-alpha-D-glucosamine 1-phosphate + UTP + H(+) = UDP-N-acetyl-alpha-D-glucosamine + diphosphate</text>
        <dbReference type="Rhea" id="RHEA:13509"/>
        <dbReference type="ChEBI" id="CHEBI:15378"/>
        <dbReference type="ChEBI" id="CHEBI:33019"/>
        <dbReference type="ChEBI" id="CHEBI:46398"/>
        <dbReference type="ChEBI" id="CHEBI:57705"/>
        <dbReference type="ChEBI" id="CHEBI:57776"/>
        <dbReference type="EC" id="2.7.7.23"/>
    </reaction>
</comment>
<comment type="catalytic activity">
    <reaction evidence="15 18">
        <text>alpha-D-glucosamine 1-phosphate + acetyl-CoA = N-acetyl-alpha-D-glucosamine 1-phosphate + CoA + H(+)</text>
        <dbReference type="Rhea" id="RHEA:13725"/>
        <dbReference type="ChEBI" id="CHEBI:15378"/>
        <dbReference type="ChEBI" id="CHEBI:57287"/>
        <dbReference type="ChEBI" id="CHEBI:57288"/>
        <dbReference type="ChEBI" id="CHEBI:57776"/>
        <dbReference type="ChEBI" id="CHEBI:58516"/>
        <dbReference type="EC" id="2.3.1.157"/>
    </reaction>
</comment>
<proteinExistence type="inferred from homology"/>
<feature type="binding site" evidence="18">
    <location>
        <position position="226"/>
    </location>
    <ligand>
        <name>UDP-N-acetyl-alpha-D-glucosamine</name>
        <dbReference type="ChEBI" id="CHEBI:57705"/>
    </ligand>
</feature>
<feature type="binding site" evidence="18">
    <location>
        <position position="154"/>
    </location>
    <ligand>
        <name>UDP-N-acetyl-alpha-D-glucosamine</name>
        <dbReference type="ChEBI" id="CHEBI:57705"/>
    </ligand>
</feature>
<feature type="binding site" evidence="18">
    <location>
        <begin position="8"/>
        <end position="11"/>
    </location>
    <ligand>
        <name>UDP-N-acetyl-alpha-D-glucosamine</name>
        <dbReference type="ChEBI" id="CHEBI:57705"/>
    </ligand>
</feature>
<evidence type="ECO:0000256" key="15">
    <source>
        <dbReference type="ARBA" id="ARBA00048247"/>
    </source>
</evidence>
<dbReference type="PANTHER" id="PTHR43584:SF3">
    <property type="entry name" value="BIFUNCTIONAL PROTEIN GLMU"/>
    <property type="match status" value="1"/>
</dbReference>
<evidence type="ECO:0000313" key="20">
    <source>
        <dbReference type="EMBL" id="RRH69459.1"/>
    </source>
</evidence>
<feature type="binding site" evidence="18">
    <location>
        <position position="405"/>
    </location>
    <ligand>
        <name>acetyl-CoA</name>
        <dbReference type="ChEBI" id="CHEBI:57288"/>
    </ligand>
</feature>
<feature type="binding site" evidence="18">
    <location>
        <position position="140"/>
    </location>
    <ligand>
        <name>UDP-N-acetyl-alpha-D-glucosamine</name>
        <dbReference type="ChEBI" id="CHEBI:57705"/>
    </ligand>
</feature>
<keyword evidence="12 18" id="KW-0511">Multifunctional enzyme</keyword>
<dbReference type="InterPro" id="IPR050065">
    <property type="entry name" value="GlmU-like"/>
</dbReference>
<dbReference type="UniPathway" id="UPA00113">
    <property type="reaction ID" value="UER00532"/>
</dbReference>
<dbReference type="EC" id="2.7.7.23" evidence="18"/>
<dbReference type="InterPro" id="IPR011004">
    <property type="entry name" value="Trimer_LpxA-like_sf"/>
</dbReference>
<evidence type="ECO:0000256" key="2">
    <source>
        <dbReference type="ARBA" id="ARBA00007707"/>
    </source>
</evidence>
<dbReference type="HAMAP" id="MF_01631">
    <property type="entry name" value="GlmU"/>
    <property type="match status" value="1"/>
</dbReference>
<evidence type="ECO:0000256" key="5">
    <source>
        <dbReference type="ARBA" id="ARBA00022679"/>
    </source>
</evidence>
<dbReference type="RefSeq" id="WP_124966600.1">
    <property type="nucleotide sequence ID" value="NZ_RRAZ01000042.1"/>
</dbReference>
<feature type="domain" description="MobA-like NTP transferase" evidence="19">
    <location>
        <begin position="6"/>
        <end position="132"/>
    </location>
</feature>
<dbReference type="GO" id="GO:0003977">
    <property type="term" value="F:UDP-N-acetylglucosamine diphosphorylase activity"/>
    <property type="evidence" value="ECO:0007669"/>
    <property type="project" value="UniProtKB-UniRule"/>
</dbReference>
<feature type="binding site" evidence="18">
    <location>
        <position position="422"/>
    </location>
    <ligand>
        <name>acetyl-CoA</name>
        <dbReference type="ChEBI" id="CHEBI:57288"/>
    </ligand>
</feature>
<feature type="region of interest" description="N-acetyltransferase" evidence="18">
    <location>
        <begin position="250"/>
        <end position="447"/>
    </location>
</feature>
<feature type="binding site" evidence="18">
    <location>
        <begin position="80"/>
        <end position="81"/>
    </location>
    <ligand>
        <name>UDP-N-acetyl-alpha-D-glucosamine</name>
        <dbReference type="ChEBI" id="CHEBI:57705"/>
    </ligand>
</feature>
<dbReference type="GO" id="GO:0009252">
    <property type="term" value="P:peptidoglycan biosynthetic process"/>
    <property type="evidence" value="ECO:0007669"/>
    <property type="project" value="UniProtKB-UniRule"/>
</dbReference>
<evidence type="ECO:0000256" key="14">
    <source>
        <dbReference type="ARBA" id="ARBA00023316"/>
    </source>
</evidence>
<dbReference type="Gene3D" id="3.90.550.10">
    <property type="entry name" value="Spore Coat Polysaccharide Biosynthesis Protein SpsA, Chain A"/>
    <property type="match status" value="1"/>
</dbReference>
<organism evidence="20 21">
    <name type="scientific">Falsigemmobacter faecalis</name>
    <dbReference type="NCBI Taxonomy" id="2488730"/>
    <lineage>
        <taxon>Bacteria</taxon>
        <taxon>Pseudomonadati</taxon>
        <taxon>Pseudomonadota</taxon>
        <taxon>Alphaproteobacteria</taxon>
        <taxon>Rhodobacterales</taxon>
        <taxon>Paracoccaceae</taxon>
        <taxon>Falsigemmobacter</taxon>
    </lineage>
</organism>
<feature type="binding site" evidence="18">
    <location>
        <position position="362"/>
    </location>
    <ligand>
        <name>acetyl-CoA</name>
        <dbReference type="ChEBI" id="CHEBI:57288"/>
    </ligand>
</feature>
<feature type="region of interest" description="Pyrophosphorylase" evidence="18">
    <location>
        <begin position="1"/>
        <end position="228"/>
    </location>
</feature>
<dbReference type="PANTHER" id="PTHR43584">
    <property type="entry name" value="NUCLEOTIDYL TRANSFERASE"/>
    <property type="match status" value="1"/>
</dbReference>
<keyword evidence="21" id="KW-1185">Reference proteome</keyword>
<protein>
    <recommendedName>
        <fullName evidence="18">Bifunctional protein GlmU</fullName>
    </recommendedName>
    <domain>
        <recommendedName>
            <fullName evidence="18">UDP-N-acetylglucosamine pyrophosphorylase</fullName>
            <ecNumber evidence="18">2.7.7.23</ecNumber>
        </recommendedName>
        <alternativeName>
            <fullName evidence="18">N-acetylglucosamine-1-phosphate uridyltransferase</fullName>
        </alternativeName>
    </domain>
    <domain>
        <recommendedName>
            <fullName evidence="18">Glucosamine-1-phosphate N-acetyltransferase</fullName>
            <ecNumber evidence="18">2.3.1.157</ecNumber>
        </recommendedName>
    </domain>
</protein>
<feature type="binding site" evidence="18">
    <location>
        <position position="359"/>
    </location>
    <ligand>
        <name>UDP-N-acetyl-alpha-D-glucosamine</name>
        <dbReference type="ChEBI" id="CHEBI:57705"/>
    </ligand>
</feature>
<dbReference type="InterPro" id="IPR005882">
    <property type="entry name" value="Bifunctional_GlmU"/>
</dbReference>
<dbReference type="UniPathway" id="UPA00973"/>
<evidence type="ECO:0000256" key="3">
    <source>
        <dbReference type="ARBA" id="ARBA00007947"/>
    </source>
</evidence>
<comment type="subunit">
    <text evidence="18">Homotrimer.</text>
</comment>
<feature type="binding site" evidence="18">
    <location>
        <position position="169"/>
    </location>
    <ligand>
        <name>UDP-N-acetyl-alpha-D-glucosamine</name>
        <dbReference type="ChEBI" id="CHEBI:57705"/>
    </ligand>
</feature>
<dbReference type="GO" id="GO:0000902">
    <property type="term" value="P:cell morphogenesis"/>
    <property type="evidence" value="ECO:0007669"/>
    <property type="project" value="UniProtKB-UniRule"/>
</dbReference>
<dbReference type="InterPro" id="IPR025877">
    <property type="entry name" value="MobA-like_NTP_Trfase"/>
</dbReference>
<evidence type="ECO:0000256" key="8">
    <source>
        <dbReference type="ARBA" id="ARBA00022737"/>
    </source>
</evidence>
<feature type="binding site" evidence="18">
    <location>
        <position position="348"/>
    </location>
    <ligand>
        <name>UDP-N-acetyl-alpha-D-glucosamine</name>
        <dbReference type="ChEBI" id="CHEBI:57705"/>
    </ligand>
</feature>
<dbReference type="InterPro" id="IPR029044">
    <property type="entry name" value="Nucleotide-diphossugar_trans"/>
</dbReference>
<comment type="similarity">
    <text evidence="3 18">In the N-terminal section; belongs to the N-acetylglucosamine-1-phosphate uridyltransferase family.</text>
</comment>
<dbReference type="CDD" id="cd02540">
    <property type="entry name" value="GT2_GlmU_N_bac"/>
    <property type="match status" value="1"/>
</dbReference>
<dbReference type="GO" id="GO:0071555">
    <property type="term" value="P:cell wall organization"/>
    <property type="evidence" value="ECO:0007669"/>
    <property type="project" value="UniProtKB-KW"/>
</dbReference>
<dbReference type="InterPro" id="IPR038009">
    <property type="entry name" value="GlmU_C_LbH"/>
</dbReference>
<feature type="binding site" evidence="18">
    <location>
        <position position="333"/>
    </location>
    <ligand>
        <name>UDP-N-acetyl-alpha-D-glucosamine</name>
        <dbReference type="ChEBI" id="CHEBI:57705"/>
    </ligand>
</feature>
<dbReference type="InterPro" id="IPR001451">
    <property type="entry name" value="Hexapep"/>
</dbReference>
<keyword evidence="10 18" id="KW-0133">Cell shape</keyword>
<dbReference type="Proteomes" id="UP000282125">
    <property type="component" value="Unassembled WGS sequence"/>
</dbReference>
<evidence type="ECO:0000256" key="9">
    <source>
        <dbReference type="ARBA" id="ARBA00022842"/>
    </source>
</evidence>
<dbReference type="GO" id="GO:0008360">
    <property type="term" value="P:regulation of cell shape"/>
    <property type="evidence" value="ECO:0007669"/>
    <property type="project" value="UniProtKB-KW"/>
</dbReference>
<comment type="function">
    <text evidence="17 18">Catalyzes the last two sequential reactions in the de novo biosynthetic pathway for UDP-N-acetylglucosamine (UDP-GlcNAc). The C-terminal domain catalyzes the transfer of acetyl group from acetyl coenzyme A to glucosamine-1-phosphate (GlcN-1-P) to produce N-acetylglucosamine-1-phosphate (GlcNAc-1-P), which is converted into UDP-GlcNAc by the transfer of uridine 5-monophosphate (from uridine 5-triphosphate), a reaction catalyzed by the N-terminal domain.</text>
</comment>
<feature type="binding site" evidence="18">
    <location>
        <position position="105"/>
    </location>
    <ligand>
        <name>Mg(2+)</name>
        <dbReference type="ChEBI" id="CHEBI:18420"/>
    </ligand>
</feature>
<keyword evidence="5 18" id="KW-0808">Transferase</keyword>
<dbReference type="Gene3D" id="2.160.10.10">
    <property type="entry name" value="Hexapeptide repeat proteins"/>
    <property type="match status" value="1"/>
</dbReference>
<dbReference type="AlphaFoldDB" id="A0A3P3D500"/>
<evidence type="ECO:0000256" key="10">
    <source>
        <dbReference type="ARBA" id="ARBA00022960"/>
    </source>
</evidence>
<feature type="binding site" evidence="18">
    <location>
        <position position="226"/>
    </location>
    <ligand>
        <name>Mg(2+)</name>
        <dbReference type="ChEBI" id="CHEBI:18420"/>
    </ligand>
</feature>
<feature type="binding site" evidence="18">
    <location>
        <position position="315"/>
    </location>
    <ligand>
        <name>UDP-N-acetyl-alpha-D-glucosamine</name>
        <dbReference type="ChEBI" id="CHEBI:57705"/>
    </ligand>
</feature>
<feature type="binding site" evidence="18">
    <location>
        <position position="387"/>
    </location>
    <ligand>
        <name>acetyl-CoA</name>
        <dbReference type="ChEBI" id="CHEBI:57288"/>
    </ligand>
</feature>
<feature type="binding site" evidence="18">
    <location>
        <position position="22"/>
    </location>
    <ligand>
        <name>UDP-N-acetyl-alpha-D-glucosamine</name>
        <dbReference type="ChEBI" id="CHEBI:57705"/>
    </ligand>
</feature>
<name>A0A3P3D500_9RHOB</name>
<keyword evidence="9 18" id="KW-0460">Magnesium</keyword>
<feature type="active site" description="Proton acceptor" evidence="18">
    <location>
        <position position="345"/>
    </location>
</feature>
<reference evidence="20 21" key="1">
    <citation type="submission" date="2018-11" db="EMBL/GenBank/DDBJ databases">
        <title>Gemmobacter sp. nov., YIM 102744-1 draft genome.</title>
        <authorList>
            <person name="Li G."/>
            <person name="Jiang Y."/>
        </authorList>
    </citation>
    <scope>NUCLEOTIDE SEQUENCE [LARGE SCALE GENOMIC DNA]</scope>
    <source>
        <strain evidence="20 21">YIM 102744-1</strain>
    </source>
</reference>
<comment type="pathway">
    <text evidence="18">Nucleotide-sugar biosynthesis; UDP-N-acetyl-alpha-D-glucosamine biosynthesis; UDP-N-acetyl-alpha-D-glucosamine from N-acetyl-alpha-D-glucosamine 1-phosphate: step 1/1.</text>
</comment>
<dbReference type="GO" id="GO:0005737">
    <property type="term" value="C:cytoplasm"/>
    <property type="evidence" value="ECO:0007669"/>
    <property type="project" value="UniProtKB-SubCell"/>
</dbReference>
<evidence type="ECO:0000256" key="11">
    <source>
        <dbReference type="ARBA" id="ARBA00022984"/>
    </source>
</evidence>
<evidence type="ECO:0000256" key="18">
    <source>
        <dbReference type="HAMAP-Rule" id="MF_01631"/>
    </source>
</evidence>
<evidence type="ECO:0000259" key="19">
    <source>
        <dbReference type="Pfam" id="PF12804"/>
    </source>
</evidence>
<keyword evidence="7 18" id="KW-0479">Metal-binding</keyword>
<dbReference type="CDD" id="cd03353">
    <property type="entry name" value="LbH_GlmU_C"/>
    <property type="match status" value="1"/>
</dbReference>
<evidence type="ECO:0000256" key="12">
    <source>
        <dbReference type="ARBA" id="ARBA00023268"/>
    </source>
</evidence>
<evidence type="ECO:0000256" key="16">
    <source>
        <dbReference type="ARBA" id="ARBA00048493"/>
    </source>
</evidence>
<comment type="cofactor">
    <cofactor evidence="18">
        <name>Mg(2+)</name>
        <dbReference type="ChEBI" id="CHEBI:18420"/>
    </cofactor>
    <text evidence="18">Binds 1 Mg(2+) ion per subunit.</text>
</comment>